<accession>A0A0A9A378</accession>
<feature type="region of interest" description="Disordered" evidence="1">
    <location>
        <begin position="17"/>
        <end position="69"/>
    </location>
</feature>
<protein>
    <submittedName>
        <fullName evidence="2">Uncharacterized protein</fullName>
    </submittedName>
</protein>
<feature type="compositionally biased region" description="Basic and acidic residues" evidence="1">
    <location>
        <begin position="46"/>
        <end position="63"/>
    </location>
</feature>
<reference evidence="2" key="1">
    <citation type="submission" date="2014-09" db="EMBL/GenBank/DDBJ databases">
        <authorList>
            <person name="Magalhaes I.L.F."/>
            <person name="Oliveira U."/>
            <person name="Santos F.R."/>
            <person name="Vidigal T.H.D.A."/>
            <person name="Brescovit A.D."/>
            <person name="Santos A.J."/>
        </authorList>
    </citation>
    <scope>NUCLEOTIDE SEQUENCE</scope>
    <source>
        <tissue evidence="2">Shoot tissue taken approximately 20 cm above the soil surface</tissue>
    </source>
</reference>
<dbReference type="EMBL" id="GBRH01256398">
    <property type="protein sequence ID" value="JAD41497.1"/>
    <property type="molecule type" value="Transcribed_RNA"/>
</dbReference>
<evidence type="ECO:0000313" key="2">
    <source>
        <dbReference type="EMBL" id="JAD41497.1"/>
    </source>
</evidence>
<dbReference type="AlphaFoldDB" id="A0A0A9A378"/>
<name>A0A0A9A378_ARUDO</name>
<reference evidence="2" key="2">
    <citation type="journal article" date="2015" name="Data Brief">
        <title>Shoot transcriptome of the giant reed, Arundo donax.</title>
        <authorList>
            <person name="Barrero R.A."/>
            <person name="Guerrero F.D."/>
            <person name="Moolhuijzen P."/>
            <person name="Goolsby J.A."/>
            <person name="Tidwell J."/>
            <person name="Bellgard S.E."/>
            <person name="Bellgard M.I."/>
        </authorList>
    </citation>
    <scope>NUCLEOTIDE SEQUENCE</scope>
    <source>
        <tissue evidence="2">Shoot tissue taken approximately 20 cm above the soil surface</tissue>
    </source>
</reference>
<evidence type="ECO:0000256" key="1">
    <source>
        <dbReference type="SAM" id="MobiDB-lite"/>
    </source>
</evidence>
<proteinExistence type="predicted"/>
<organism evidence="2">
    <name type="scientific">Arundo donax</name>
    <name type="common">Giant reed</name>
    <name type="synonym">Donax arundinaceus</name>
    <dbReference type="NCBI Taxonomy" id="35708"/>
    <lineage>
        <taxon>Eukaryota</taxon>
        <taxon>Viridiplantae</taxon>
        <taxon>Streptophyta</taxon>
        <taxon>Embryophyta</taxon>
        <taxon>Tracheophyta</taxon>
        <taxon>Spermatophyta</taxon>
        <taxon>Magnoliopsida</taxon>
        <taxon>Liliopsida</taxon>
        <taxon>Poales</taxon>
        <taxon>Poaceae</taxon>
        <taxon>PACMAD clade</taxon>
        <taxon>Arundinoideae</taxon>
        <taxon>Arundineae</taxon>
        <taxon>Arundo</taxon>
    </lineage>
</organism>
<sequence length="69" mass="7701">METRVPRVAYKSKAIVEDGHASLHPHAALSRHKGSQSKMKTPCHQISRERTDTCAQEKQEDSHASTVYG</sequence>